<proteinExistence type="predicted"/>
<dbReference type="PANTHER" id="PTHR10000">
    <property type="entry name" value="PHOSPHOSERINE PHOSPHATASE"/>
    <property type="match status" value="1"/>
</dbReference>
<dbReference type="GO" id="GO:0016791">
    <property type="term" value="F:phosphatase activity"/>
    <property type="evidence" value="ECO:0007669"/>
    <property type="project" value="TreeGrafter"/>
</dbReference>
<dbReference type="PANTHER" id="PTHR10000:SF8">
    <property type="entry name" value="HAD SUPERFAMILY HYDROLASE-LIKE, TYPE 3"/>
    <property type="match status" value="1"/>
</dbReference>
<dbReference type="AlphaFoldDB" id="A0A176XF35"/>
<dbReference type="Gene3D" id="3.40.50.1000">
    <property type="entry name" value="HAD superfamily/HAD-like"/>
    <property type="match status" value="2"/>
</dbReference>
<evidence type="ECO:0000313" key="2">
    <source>
        <dbReference type="Proteomes" id="UP000077098"/>
    </source>
</evidence>
<gene>
    <name evidence="1" type="ORF">A7J57_15555</name>
</gene>
<sequence length="270" mass="29834">MKAIADMPIDIARRITVLFCDIDDTLTNEGRLPACAYAALERLTQAGIAVAPITGRPAGWCDMIARLWPVAGVVGENGAFYFAYNENARRMRRVFAIEDSQRSLDREKLKKVRARVLAEVPGAAISADQLYREADLAIDFSEDVPPLSVSHIDQIKRIFEEEGAVAKISSIHVNGWYGAYDKLTMARRFAAEILDLDIDRDCDRVVFVGDSPNDAPMFGFFPHACGVANVLRFRGRIDAEPAYVTIREGGHGFVEVADRILDARSGRDAA</sequence>
<dbReference type="GO" id="GO:0000287">
    <property type="term" value="F:magnesium ion binding"/>
    <property type="evidence" value="ECO:0007669"/>
    <property type="project" value="TreeGrafter"/>
</dbReference>
<dbReference type="RefSeq" id="WP_063948170.1">
    <property type="nucleotide sequence ID" value="NZ_LXPS01000008.1"/>
</dbReference>
<organism evidence="1 2">
    <name type="scientific">Agrobacterium tumefaciens</name>
    <dbReference type="NCBI Taxonomy" id="358"/>
    <lineage>
        <taxon>Bacteria</taxon>
        <taxon>Pseudomonadati</taxon>
        <taxon>Pseudomonadota</taxon>
        <taxon>Alphaproteobacteria</taxon>
        <taxon>Hyphomicrobiales</taxon>
        <taxon>Rhizobiaceae</taxon>
        <taxon>Rhizobium/Agrobacterium group</taxon>
        <taxon>Agrobacterium</taxon>
        <taxon>Agrobacterium tumefaciens complex</taxon>
    </lineage>
</organism>
<evidence type="ECO:0000313" key="1">
    <source>
        <dbReference type="EMBL" id="OAE48007.1"/>
    </source>
</evidence>
<dbReference type="NCBIfam" id="TIGR01484">
    <property type="entry name" value="HAD-SF-IIB"/>
    <property type="match status" value="1"/>
</dbReference>
<reference evidence="1 2" key="1">
    <citation type="submission" date="2016-05" db="EMBL/GenBank/DDBJ databases">
        <authorList>
            <person name="Lavstsen T."/>
            <person name="Jespersen J.S."/>
        </authorList>
    </citation>
    <scope>NUCLEOTIDE SEQUENCE [LARGE SCALE GENOMIC DNA]</scope>
    <source>
        <strain evidence="1 2">KCJ1736</strain>
    </source>
</reference>
<protein>
    <submittedName>
        <fullName evidence="1">HAD family hydrolase</fullName>
    </submittedName>
</protein>
<name>A0A176XF35_AGRTU</name>
<dbReference type="EMBL" id="LXPS01000008">
    <property type="protein sequence ID" value="OAE48007.1"/>
    <property type="molecule type" value="Genomic_DNA"/>
</dbReference>
<dbReference type="Proteomes" id="UP000077098">
    <property type="component" value="Unassembled WGS sequence"/>
</dbReference>
<accession>A0A176XF35</accession>
<comment type="caution">
    <text evidence="1">The sequence shown here is derived from an EMBL/GenBank/DDBJ whole genome shotgun (WGS) entry which is preliminary data.</text>
</comment>
<keyword evidence="1" id="KW-0378">Hydrolase</keyword>
<dbReference type="InterPro" id="IPR023214">
    <property type="entry name" value="HAD_sf"/>
</dbReference>
<dbReference type="Pfam" id="PF08282">
    <property type="entry name" value="Hydrolase_3"/>
    <property type="match status" value="1"/>
</dbReference>
<dbReference type="InterPro" id="IPR006379">
    <property type="entry name" value="HAD-SF_hydro_IIB"/>
</dbReference>
<dbReference type="GO" id="GO:0005829">
    <property type="term" value="C:cytosol"/>
    <property type="evidence" value="ECO:0007669"/>
    <property type="project" value="TreeGrafter"/>
</dbReference>
<dbReference type="SUPFAM" id="SSF56784">
    <property type="entry name" value="HAD-like"/>
    <property type="match status" value="1"/>
</dbReference>
<dbReference type="InterPro" id="IPR036412">
    <property type="entry name" value="HAD-like_sf"/>
</dbReference>